<name>A0A166HBJ4_9AGAM</name>
<dbReference type="GO" id="GO:0003735">
    <property type="term" value="F:structural constituent of ribosome"/>
    <property type="evidence" value="ECO:0007669"/>
    <property type="project" value="InterPro"/>
</dbReference>
<dbReference type="PANTHER" id="PTHR21011">
    <property type="entry name" value="MITOCHONDRIAL 28S RIBOSOMAL PROTEIN S6"/>
    <property type="match status" value="1"/>
</dbReference>
<accession>A0A166HBJ4</accession>
<gene>
    <name evidence="2" type="ORF">FIBSPDRAFT_745026</name>
</gene>
<dbReference type="Pfam" id="PF01250">
    <property type="entry name" value="Ribosomal_S6"/>
    <property type="match status" value="1"/>
</dbReference>
<dbReference type="InterPro" id="IPR035980">
    <property type="entry name" value="Ribosomal_bS6_sf"/>
</dbReference>
<dbReference type="GO" id="GO:0070181">
    <property type="term" value="F:small ribosomal subunit rRNA binding"/>
    <property type="evidence" value="ECO:0007669"/>
    <property type="project" value="TreeGrafter"/>
</dbReference>
<keyword evidence="3" id="KW-1185">Reference proteome</keyword>
<dbReference type="OrthoDB" id="10259681at2759"/>
<dbReference type="CDD" id="cd15465">
    <property type="entry name" value="bS6_mito"/>
    <property type="match status" value="1"/>
</dbReference>
<evidence type="ECO:0000313" key="2">
    <source>
        <dbReference type="EMBL" id="KZP18686.1"/>
    </source>
</evidence>
<dbReference type="Gene3D" id="3.30.70.60">
    <property type="match status" value="1"/>
</dbReference>
<reference evidence="2 3" key="1">
    <citation type="journal article" date="2016" name="Mol. Biol. Evol.">
        <title>Comparative Genomics of Early-Diverging Mushroom-Forming Fungi Provides Insights into the Origins of Lignocellulose Decay Capabilities.</title>
        <authorList>
            <person name="Nagy L.G."/>
            <person name="Riley R."/>
            <person name="Tritt A."/>
            <person name="Adam C."/>
            <person name="Daum C."/>
            <person name="Floudas D."/>
            <person name="Sun H."/>
            <person name="Yadav J.S."/>
            <person name="Pangilinan J."/>
            <person name="Larsson K.H."/>
            <person name="Matsuura K."/>
            <person name="Barry K."/>
            <person name="Labutti K."/>
            <person name="Kuo R."/>
            <person name="Ohm R.A."/>
            <person name="Bhattacharya S.S."/>
            <person name="Shirouzu T."/>
            <person name="Yoshinaga Y."/>
            <person name="Martin F.M."/>
            <person name="Grigoriev I.V."/>
            <person name="Hibbett D.S."/>
        </authorList>
    </citation>
    <scope>NUCLEOTIDE SEQUENCE [LARGE SCALE GENOMIC DNA]</scope>
    <source>
        <strain evidence="2 3">CBS 109695</strain>
    </source>
</reference>
<sequence>MPFYQMLCITAHFNEYKHIKELVRQTASHVMNAGGAVRGINSWGTCRLPQRMKRHQQFYDRGDYWTMHFDTSPRTLKSLNTIMRSDPRVIRWTMLKLGERIEDVVKSAEMTTNRTPDVQAPSTSSAIIGSGMGKGFGMERYGAWSEGDAVAQGEQPRF</sequence>
<evidence type="ECO:0000256" key="1">
    <source>
        <dbReference type="ARBA" id="ARBA00009512"/>
    </source>
</evidence>
<evidence type="ECO:0008006" key="4">
    <source>
        <dbReference type="Google" id="ProtNLM"/>
    </source>
</evidence>
<dbReference type="STRING" id="436010.A0A166HBJ4"/>
<dbReference type="SUPFAM" id="SSF54995">
    <property type="entry name" value="Ribosomal protein S6"/>
    <property type="match status" value="1"/>
</dbReference>
<dbReference type="InterPro" id="IPR000529">
    <property type="entry name" value="Ribosomal_bS6"/>
</dbReference>
<dbReference type="PANTHER" id="PTHR21011:SF1">
    <property type="entry name" value="SMALL RIBOSOMAL SUBUNIT PROTEIN BS6M"/>
    <property type="match status" value="1"/>
</dbReference>
<comment type="similarity">
    <text evidence="1">Belongs to the bacterial ribosomal protein bS6 family.</text>
</comment>
<dbReference type="EMBL" id="KV417570">
    <property type="protein sequence ID" value="KZP18686.1"/>
    <property type="molecule type" value="Genomic_DNA"/>
</dbReference>
<dbReference type="Proteomes" id="UP000076532">
    <property type="component" value="Unassembled WGS sequence"/>
</dbReference>
<dbReference type="AlphaFoldDB" id="A0A166HBJ4"/>
<organism evidence="2 3">
    <name type="scientific">Athelia psychrophila</name>
    <dbReference type="NCBI Taxonomy" id="1759441"/>
    <lineage>
        <taxon>Eukaryota</taxon>
        <taxon>Fungi</taxon>
        <taxon>Dikarya</taxon>
        <taxon>Basidiomycota</taxon>
        <taxon>Agaricomycotina</taxon>
        <taxon>Agaricomycetes</taxon>
        <taxon>Agaricomycetidae</taxon>
        <taxon>Atheliales</taxon>
        <taxon>Atheliaceae</taxon>
        <taxon>Athelia</taxon>
    </lineage>
</organism>
<dbReference type="InterPro" id="IPR014717">
    <property type="entry name" value="Transl_elong_EF1B/ribsomal_bS6"/>
</dbReference>
<proteinExistence type="inferred from homology"/>
<dbReference type="GO" id="GO:0005763">
    <property type="term" value="C:mitochondrial small ribosomal subunit"/>
    <property type="evidence" value="ECO:0007669"/>
    <property type="project" value="TreeGrafter"/>
</dbReference>
<protein>
    <recommendedName>
        <fullName evidence="4">Ribosomal protein S6</fullName>
    </recommendedName>
</protein>
<dbReference type="GO" id="GO:0006412">
    <property type="term" value="P:translation"/>
    <property type="evidence" value="ECO:0007669"/>
    <property type="project" value="InterPro"/>
</dbReference>
<evidence type="ECO:0000313" key="3">
    <source>
        <dbReference type="Proteomes" id="UP000076532"/>
    </source>
</evidence>